<dbReference type="SUPFAM" id="SSF52402">
    <property type="entry name" value="Adenine nucleotide alpha hydrolases-like"/>
    <property type="match status" value="1"/>
</dbReference>
<dbReference type="Pfam" id="PF00582">
    <property type="entry name" value="Usp"/>
    <property type="match status" value="1"/>
</dbReference>
<dbReference type="InterPro" id="IPR006016">
    <property type="entry name" value="UspA"/>
</dbReference>
<keyword evidence="3" id="KW-1185">Reference proteome</keyword>
<name>A0ABD5S6I5_9EURY</name>
<feature type="domain" description="UspA" evidence="1">
    <location>
        <begin position="1"/>
        <end position="32"/>
    </location>
</feature>
<accession>A0ABD5S6I5</accession>
<gene>
    <name evidence="2" type="ORF">ACFQE1_20490</name>
</gene>
<organism evidence="2 3">
    <name type="scientific">Halobium palmae</name>
    <dbReference type="NCBI Taxonomy" id="1776492"/>
    <lineage>
        <taxon>Archaea</taxon>
        <taxon>Methanobacteriati</taxon>
        <taxon>Methanobacteriota</taxon>
        <taxon>Stenosarchaea group</taxon>
        <taxon>Halobacteria</taxon>
        <taxon>Halobacteriales</taxon>
        <taxon>Haloferacaceae</taxon>
        <taxon>Halobium</taxon>
    </lineage>
</organism>
<dbReference type="Gene3D" id="3.40.50.620">
    <property type="entry name" value="HUPs"/>
    <property type="match status" value="1"/>
</dbReference>
<feature type="non-terminal residue" evidence="2">
    <location>
        <position position="32"/>
    </location>
</feature>
<comment type="caution">
    <text evidence="2">The sequence shown here is derived from an EMBL/GenBank/DDBJ whole genome shotgun (WGS) entry which is preliminary data.</text>
</comment>
<dbReference type="InterPro" id="IPR014729">
    <property type="entry name" value="Rossmann-like_a/b/a_fold"/>
</dbReference>
<evidence type="ECO:0000313" key="2">
    <source>
        <dbReference type="EMBL" id="MFC6726703.1"/>
    </source>
</evidence>
<evidence type="ECO:0000259" key="1">
    <source>
        <dbReference type="Pfam" id="PF00582"/>
    </source>
</evidence>
<dbReference type="EMBL" id="JBHSWU010001325">
    <property type="protein sequence ID" value="MFC6726703.1"/>
    <property type="molecule type" value="Genomic_DNA"/>
</dbReference>
<reference evidence="2 3" key="1">
    <citation type="journal article" date="2019" name="Int. J. Syst. Evol. Microbiol.">
        <title>The Global Catalogue of Microorganisms (GCM) 10K type strain sequencing project: providing services to taxonomists for standard genome sequencing and annotation.</title>
        <authorList>
            <consortium name="The Broad Institute Genomics Platform"/>
            <consortium name="The Broad Institute Genome Sequencing Center for Infectious Disease"/>
            <person name="Wu L."/>
            <person name="Ma J."/>
        </authorList>
    </citation>
    <scope>NUCLEOTIDE SEQUENCE [LARGE SCALE GENOMIC DNA]</scope>
    <source>
        <strain evidence="2 3">NBRC 111368</strain>
    </source>
</reference>
<dbReference type="Proteomes" id="UP001596328">
    <property type="component" value="Unassembled WGS sequence"/>
</dbReference>
<sequence length="32" mass="3381">MYDRIVVPTDGSEVAEAAADAAVALARRFDAE</sequence>
<evidence type="ECO:0000313" key="3">
    <source>
        <dbReference type="Proteomes" id="UP001596328"/>
    </source>
</evidence>
<proteinExistence type="predicted"/>
<protein>
    <submittedName>
        <fullName evidence="2">Universal stress protein</fullName>
    </submittedName>
</protein>
<dbReference type="AlphaFoldDB" id="A0ABD5S6I5"/>